<reference evidence="3" key="1">
    <citation type="journal article" date="2019" name="Int. J. Syst. Evol. Microbiol.">
        <title>The Global Catalogue of Microorganisms (GCM) 10K type strain sequencing project: providing services to taxonomists for standard genome sequencing and annotation.</title>
        <authorList>
            <consortium name="The Broad Institute Genomics Platform"/>
            <consortium name="The Broad Institute Genome Sequencing Center for Infectious Disease"/>
            <person name="Wu L."/>
            <person name="Ma J."/>
        </authorList>
    </citation>
    <scope>NUCLEOTIDE SEQUENCE [LARGE SCALE GENOMIC DNA]</scope>
    <source>
        <strain evidence="3">XZYJ18</strain>
    </source>
</reference>
<name>A0ABV9DRH8_9ACTN</name>
<evidence type="ECO:0000259" key="1">
    <source>
        <dbReference type="PROSITE" id="PS50943"/>
    </source>
</evidence>
<dbReference type="InterPro" id="IPR010982">
    <property type="entry name" value="Lambda_DNA-bd_dom_sf"/>
</dbReference>
<evidence type="ECO:0000313" key="3">
    <source>
        <dbReference type="Proteomes" id="UP001595923"/>
    </source>
</evidence>
<sequence>MRKLRQAAGLSQEEAAAVMGWNRSKIHRLEFGRNQKIKAADVLALCHIYQVPAAETDALAAQARESGKRGWWHKYSDILPGPYIELEAEATVIRDFEIALIPGLLQTPGYMKALFGRAAGATDEEVQRRLDVRLERQRILDRKEHPPRLWAIIDEGAIRRMVGGPEVMREQWQHLIDVSRRPNIDIQVLRFEDGAHAGVAGQFVALDFSGLDQVVYIETERDGFYLESPDQVERYTLVFEKVLATAASIEKSVEFLETLVSGA</sequence>
<protein>
    <submittedName>
        <fullName evidence="2">Helix-turn-helix domain-containing protein</fullName>
    </submittedName>
</protein>
<dbReference type="RefSeq" id="WP_378571920.1">
    <property type="nucleotide sequence ID" value="NZ_JBHSFQ010000003.1"/>
</dbReference>
<dbReference type="PROSITE" id="PS50943">
    <property type="entry name" value="HTH_CROC1"/>
    <property type="match status" value="1"/>
</dbReference>
<dbReference type="InterPro" id="IPR001387">
    <property type="entry name" value="Cro/C1-type_HTH"/>
</dbReference>
<accession>A0ABV9DRH8</accession>
<evidence type="ECO:0000313" key="2">
    <source>
        <dbReference type="EMBL" id="MFC4561317.1"/>
    </source>
</evidence>
<dbReference type="CDD" id="cd00093">
    <property type="entry name" value="HTH_XRE"/>
    <property type="match status" value="1"/>
</dbReference>
<organism evidence="2 3">
    <name type="scientific">Nocardiopsis mangrovi</name>
    <dbReference type="NCBI Taxonomy" id="1179818"/>
    <lineage>
        <taxon>Bacteria</taxon>
        <taxon>Bacillati</taxon>
        <taxon>Actinomycetota</taxon>
        <taxon>Actinomycetes</taxon>
        <taxon>Streptosporangiales</taxon>
        <taxon>Nocardiopsidaceae</taxon>
        <taxon>Nocardiopsis</taxon>
    </lineage>
</organism>
<keyword evidence="3" id="KW-1185">Reference proteome</keyword>
<dbReference type="Proteomes" id="UP001595923">
    <property type="component" value="Unassembled WGS sequence"/>
</dbReference>
<gene>
    <name evidence="2" type="ORF">ACFO4E_05560</name>
</gene>
<feature type="domain" description="HTH cro/C1-type" evidence="1">
    <location>
        <begin position="1"/>
        <end position="56"/>
    </location>
</feature>
<dbReference type="Gene3D" id="1.10.260.40">
    <property type="entry name" value="lambda repressor-like DNA-binding domains"/>
    <property type="match status" value="1"/>
</dbReference>
<dbReference type="InterPro" id="IPR043917">
    <property type="entry name" value="DUF5753"/>
</dbReference>
<dbReference type="SMART" id="SM00530">
    <property type="entry name" value="HTH_XRE"/>
    <property type="match status" value="1"/>
</dbReference>
<dbReference type="EMBL" id="JBHSFQ010000003">
    <property type="protein sequence ID" value="MFC4561317.1"/>
    <property type="molecule type" value="Genomic_DNA"/>
</dbReference>
<dbReference type="SUPFAM" id="SSF47413">
    <property type="entry name" value="lambda repressor-like DNA-binding domains"/>
    <property type="match status" value="1"/>
</dbReference>
<comment type="caution">
    <text evidence="2">The sequence shown here is derived from an EMBL/GenBank/DDBJ whole genome shotgun (WGS) entry which is preliminary data.</text>
</comment>
<dbReference type="Pfam" id="PF13560">
    <property type="entry name" value="HTH_31"/>
    <property type="match status" value="1"/>
</dbReference>
<proteinExistence type="predicted"/>
<dbReference type="Pfam" id="PF19054">
    <property type="entry name" value="DUF5753"/>
    <property type="match status" value="1"/>
</dbReference>